<dbReference type="Gene3D" id="3.20.20.140">
    <property type="entry name" value="Metal-dependent hydrolases"/>
    <property type="match status" value="1"/>
</dbReference>
<evidence type="ECO:0000256" key="3">
    <source>
        <dbReference type="SAM" id="SignalP"/>
    </source>
</evidence>
<reference evidence="5 6" key="1">
    <citation type="submission" date="2017-04" db="EMBL/GenBank/DDBJ databases">
        <authorList>
            <person name="Afonso C.L."/>
            <person name="Miller P.J."/>
            <person name="Scott M.A."/>
            <person name="Spackman E."/>
            <person name="Goraichik I."/>
            <person name="Dimitrov K.M."/>
            <person name="Suarez D.L."/>
            <person name="Swayne D.E."/>
        </authorList>
    </citation>
    <scope>NUCLEOTIDE SEQUENCE [LARGE SCALE GENOMIC DNA]</scope>
    <source>
        <strain evidence="5 6">DSM 26133</strain>
    </source>
</reference>
<dbReference type="Pfam" id="PF01979">
    <property type="entry name" value="Amidohydro_1"/>
    <property type="match status" value="1"/>
</dbReference>
<dbReference type="SUPFAM" id="SSF69304">
    <property type="entry name" value="Tricorn protease N-terminal domain"/>
    <property type="match status" value="1"/>
</dbReference>
<organism evidence="5 6">
    <name type="scientific">Reichenbachiella faecimaris</name>
    <dbReference type="NCBI Taxonomy" id="692418"/>
    <lineage>
        <taxon>Bacteria</taxon>
        <taxon>Pseudomonadati</taxon>
        <taxon>Bacteroidota</taxon>
        <taxon>Cytophagia</taxon>
        <taxon>Cytophagales</taxon>
        <taxon>Reichenbachiellaceae</taxon>
        <taxon>Reichenbachiella</taxon>
    </lineage>
</organism>
<gene>
    <name evidence="5" type="ORF">SAMN04488029_2087</name>
</gene>
<feature type="region of interest" description="Disordered" evidence="2">
    <location>
        <begin position="653"/>
        <end position="682"/>
    </location>
</feature>
<dbReference type="GO" id="GO:0016810">
    <property type="term" value="F:hydrolase activity, acting on carbon-nitrogen (but not peptide) bonds"/>
    <property type="evidence" value="ECO:0007669"/>
    <property type="project" value="InterPro"/>
</dbReference>
<evidence type="ECO:0000259" key="4">
    <source>
        <dbReference type="Pfam" id="PF01979"/>
    </source>
</evidence>
<comment type="similarity">
    <text evidence="1">Belongs to the TolB family.</text>
</comment>
<keyword evidence="3" id="KW-0732">Signal</keyword>
<dbReference type="InterPro" id="IPR011042">
    <property type="entry name" value="6-blade_b-propeller_TolB-like"/>
</dbReference>
<dbReference type="PANTHER" id="PTHR36842">
    <property type="entry name" value="PROTEIN TOLB HOMOLOG"/>
    <property type="match status" value="1"/>
</dbReference>
<dbReference type="Proteomes" id="UP000192472">
    <property type="component" value="Unassembled WGS sequence"/>
</dbReference>
<dbReference type="SUPFAM" id="SSF51338">
    <property type="entry name" value="Composite domain of metallo-dependent hydrolases"/>
    <property type="match status" value="1"/>
</dbReference>
<dbReference type="OrthoDB" id="9815657at2"/>
<dbReference type="InterPro" id="IPR011659">
    <property type="entry name" value="WD40"/>
</dbReference>
<proteinExistence type="inferred from homology"/>
<dbReference type="RefSeq" id="WP_084372760.1">
    <property type="nucleotide sequence ID" value="NZ_FWYF01000002.1"/>
</dbReference>
<dbReference type="Gene3D" id="2.120.10.30">
    <property type="entry name" value="TolB, C-terminal domain"/>
    <property type="match status" value="2"/>
</dbReference>
<feature type="compositionally biased region" description="Basic and acidic residues" evidence="2">
    <location>
        <begin position="653"/>
        <end position="672"/>
    </location>
</feature>
<dbReference type="Gene3D" id="2.30.40.10">
    <property type="entry name" value="Urease, subunit C, domain 1"/>
    <property type="match status" value="2"/>
</dbReference>
<feature type="chain" id="PRO_5012935774" evidence="3">
    <location>
        <begin position="22"/>
        <end position="1117"/>
    </location>
</feature>
<dbReference type="SUPFAM" id="SSF82171">
    <property type="entry name" value="DPP6 N-terminal domain-like"/>
    <property type="match status" value="1"/>
</dbReference>
<keyword evidence="6" id="KW-1185">Reference proteome</keyword>
<dbReference type="SUPFAM" id="SSF51556">
    <property type="entry name" value="Metallo-dependent hydrolases"/>
    <property type="match status" value="1"/>
</dbReference>
<dbReference type="PANTHER" id="PTHR36842:SF1">
    <property type="entry name" value="PROTEIN TOLB"/>
    <property type="match status" value="1"/>
</dbReference>
<protein>
    <submittedName>
        <fullName evidence="5">Imidazolonepropionase</fullName>
    </submittedName>
</protein>
<name>A0A1W2GDI7_REIFA</name>
<evidence type="ECO:0000313" key="6">
    <source>
        <dbReference type="Proteomes" id="UP000192472"/>
    </source>
</evidence>
<evidence type="ECO:0000256" key="2">
    <source>
        <dbReference type="SAM" id="MobiDB-lite"/>
    </source>
</evidence>
<feature type="domain" description="Amidohydrolase-related" evidence="4">
    <location>
        <begin position="756"/>
        <end position="1084"/>
    </location>
</feature>
<feature type="signal peptide" evidence="3">
    <location>
        <begin position="1"/>
        <end position="21"/>
    </location>
</feature>
<sequence length="1117" mass="124809">MFLKTTSLGTMVLCLTLNLQAFTFQSDTVKSDTVKKATKELPLEPTRKIEFTTNQGTWISLDVSPDGQTIVFDMLGDLYLLPIAGGKADTLTSGMPYDTHPRFSPDGKSIAFISDKSGSENLWRIDLESREQKQITKGSSSSMQSADWTPDGNYLVVSKGGALALRQTKLWLYHKDGGGGAQLIDEPKEMKTVEPAITPDGRYIWYSQRHRGWHYNAQLPQYQLVVYDRETDESEVITDRYGSAFTPTISPNGKWLVYGTRFETKTGLILRDLKSGEERWLAYPVQRDEQESIATMDVLPGMSFTPDNQYLVTSYGGKIYKVPVAGGDAVEIPFSVDVQLDLGPELDFDYPISDDPQFIARQIRDAKLSPDGSKLAFSVLDKLYVMDYPSGTPRRLTKSTESEGYPAWSPDSKWIAYTTWKKGGGNLNKVNVQGKPKPVKLTATTGVYMEPAWSKSGRIVFIQGPAQKFDDAYSPFHRGIDAEIAWVPASGGKTTVIDRTKGRFTPHFTNVNDRIYFTNYEKGLVSIRWDGTDAKEHLTVTGITTFGAKDPSKAEMIRLSPNGQEALVQINNDVYVVTVPYKGGKTIEISVAKPADAEFPARQVTSMGGHFATWNAGGKKVHFTLGNAFFDYDIPEAIAFVDSLKAAKKAEAEEKKKKKEEGEEVDKDKEEKKEEEDKEEPMYEAAEVRVKVMIDRDIPKGSLLLQNARIITMKGDEVIEKGDILISNNRIKAIGQSGSLTVPSGTKTMDLSGKTMAPGFVDTHAHMWPEWGIHKEQVWMYAANLAYGVTTTRDPQTGSDDVLTYADHVRANNMVGPRIYSTGPGVGFWANNIQSLAHARKVLKQYSEYYDTKTIKMYITGNRQQRQWIIQAAKEQNLMPTTEGALDMKLDLTQITDGFPGHEHSFPIYPLYNDVIQFVAKAGTTYTPTLLVAYGGPWGEEYFYATEDVHNDEKLQRFSAHEELDQKSRRRGAWFVKEEHIFERHAEFVKDLDAAGGYPAVGSHGQLQGLGYHWELWAMQSGGISSHDILKAATIHGARGIGLDNDLGSLELGKLADLVIFDKNPLDDIRNTNTIYQVMKNGRLYTGDELNEVYPDNRELDRSIWEIDKPIGVPGMK</sequence>
<evidence type="ECO:0000313" key="5">
    <source>
        <dbReference type="EMBL" id="SMD34584.1"/>
    </source>
</evidence>
<dbReference type="InterPro" id="IPR011059">
    <property type="entry name" value="Metal-dep_hydrolase_composite"/>
</dbReference>
<dbReference type="AlphaFoldDB" id="A0A1W2GDI7"/>
<evidence type="ECO:0000256" key="1">
    <source>
        <dbReference type="ARBA" id="ARBA00009820"/>
    </source>
</evidence>
<dbReference type="EMBL" id="FWYF01000002">
    <property type="protein sequence ID" value="SMD34584.1"/>
    <property type="molecule type" value="Genomic_DNA"/>
</dbReference>
<accession>A0A1W2GDI7</accession>
<dbReference type="InterPro" id="IPR032466">
    <property type="entry name" value="Metal_Hydrolase"/>
</dbReference>
<dbReference type="InterPro" id="IPR006680">
    <property type="entry name" value="Amidohydro-rel"/>
</dbReference>
<dbReference type="STRING" id="692418.SAMN04488029_2087"/>
<dbReference type="Pfam" id="PF07676">
    <property type="entry name" value="PD40"/>
    <property type="match status" value="1"/>
</dbReference>
<dbReference type="Pfam" id="PF26549">
    <property type="entry name" value="Tricorn_N"/>
    <property type="match status" value="1"/>
</dbReference>